<keyword evidence="2" id="KW-1185">Reference proteome</keyword>
<dbReference type="Pfam" id="PF06711">
    <property type="entry name" value="DUF1198"/>
    <property type="match status" value="1"/>
</dbReference>
<accession>A0A1I4YCQ8</accession>
<evidence type="ECO:0000313" key="2">
    <source>
        <dbReference type="Proteomes" id="UP000242222"/>
    </source>
</evidence>
<dbReference type="EMBL" id="FOVC01000006">
    <property type="protein sequence ID" value="SFN35828.1"/>
    <property type="molecule type" value="Genomic_DNA"/>
</dbReference>
<dbReference type="Proteomes" id="UP000242222">
    <property type="component" value="Unassembled WGS sequence"/>
</dbReference>
<sequence>MIWLMLTTLVVVFIIGFRLLTAASRHSAQTLSKRLNIQPVYVESLLSLMGKQAAQEFTDYIARDSEESMRNAAVVLLIWQVFIVDSSEENQLRWRYTLRNAAIPADISRQQMLLALGFLRQLEPDSREMNAFREAYNAHFMPDPIDSMPIKEKFISHDEHGDEYR</sequence>
<dbReference type="STRING" id="1367852.SAMN05216516_10640"/>
<organism evidence="1 2">
    <name type="scientific">Izhakiella capsodis</name>
    <dbReference type="NCBI Taxonomy" id="1367852"/>
    <lineage>
        <taxon>Bacteria</taxon>
        <taxon>Pseudomonadati</taxon>
        <taxon>Pseudomonadota</taxon>
        <taxon>Gammaproteobacteria</taxon>
        <taxon>Enterobacterales</taxon>
        <taxon>Erwiniaceae</taxon>
        <taxon>Izhakiella</taxon>
    </lineage>
</organism>
<gene>
    <name evidence="1" type="ORF">SAMN05216516_10640</name>
</gene>
<dbReference type="RefSeq" id="WP_092877741.1">
    <property type="nucleotide sequence ID" value="NZ_FOVC01000006.1"/>
</dbReference>
<evidence type="ECO:0008006" key="3">
    <source>
        <dbReference type="Google" id="ProtNLM"/>
    </source>
</evidence>
<proteinExistence type="predicted"/>
<dbReference type="OrthoDB" id="7062660at2"/>
<name>A0A1I4YCQ8_9GAMM</name>
<dbReference type="InterPro" id="IPR009587">
    <property type="entry name" value="DUF1198"/>
</dbReference>
<dbReference type="AlphaFoldDB" id="A0A1I4YCQ8"/>
<protein>
    <recommendedName>
        <fullName evidence="3">DUF1198 domain-containing protein</fullName>
    </recommendedName>
</protein>
<reference evidence="2" key="1">
    <citation type="submission" date="2016-10" db="EMBL/GenBank/DDBJ databases">
        <authorList>
            <person name="Varghese N."/>
            <person name="Submissions S."/>
        </authorList>
    </citation>
    <scope>NUCLEOTIDE SEQUENCE [LARGE SCALE GENOMIC DNA]</scope>
    <source>
        <strain evidence="2">N6PO6</strain>
    </source>
</reference>
<evidence type="ECO:0000313" key="1">
    <source>
        <dbReference type="EMBL" id="SFN35828.1"/>
    </source>
</evidence>